<gene>
    <name evidence="3" type="ORF">A4U43_C01F9390</name>
</gene>
<evidence type="ECO:0000313" key="3">
    <source>
        <dbReference type="EMBL" id="ONK79722.1"/>
    </source>
</evidence>
<dbReference type="GO" id="GO:0051707">
    <property type="term" value="P:response to other organism"/>
    <property type="evidence" value="ECO:0007669"/>
    <property type="project" value="UniProtKB-ARBA"/>
</dbReference>
<dbReference type="PANTHER" id="PTHR47976">
    <property type="entry name" value="G-TYPE LECTIN S-RECEPTOR-LIKE SERINE/THREONINE-PROTEIN KINASE SD2-5"/>
    <property type="match status" value="1"/>
</dbReference>
<evidence type="ECO:0000259" key="2">
    <source>
        <dbReference type="Pfam" id="PF01453"/>
    </source>
</evidence>
<dbReference type="OMA" id="DEISHEQ"/>
<proteinExistence type="predicted"/>
<dbReference type="EMBL" id="CM007381">
    <property type="protein sequence ID" value="ONK79722.1"/>
    <property type="molecule type" value="Genomic_DNA"/>
</dbReference>
<dbReference type="PANTHER" id="PTHR47976:SF108">
    <property type="entry name" value="G-TYPE LECTIN S-RECEPTOR-LIKE SERINE_THREONINE-PROTEIN KINASE LECRK1"/>
    <property type="match status" value="1"/>
</dbReference>
<accession>A0A5P1FNM9</accession>
<dbReference type="Gene3D" id="2.90.10.10">
    <property type="entry name" value="Bulb-type lectin domain"/>
    <property type="match status" value="1"/>
</dbReference>
<dbReference type="Gene3D" id="2.90.10.30">
    <property type="match status" value="1"/>
</dbReference>
<organism evidence="3 4">
    <name type="scientific">Asparagus officinalis</name>
    <name type="common">Garden asparagus</name>
    <dbReference type="NCBI Taxonomy" id="4686"/>
    <lineage>
        <taxon>Eukaryota</taxon>
        <taxon>Viridiplantae</taxon>
        <taxon>Streptophyta</taxon>
        <taxon>Embryophyta</taxon>
        <taxon>Tracheophyta</taxon>
        <taxon>Spermatophyta</taxon>
        <taxon>Magnoliopsida</taxon>
        <taxon>Liliopsida</taxon>
        <taxon>Asparagales</taxon>
        <taxon>Asparagaceae</taxon>
        <taxon>Asparagoideae</taxon>
        <taxon>Asparagus</taxon>
    </lineage>
</organism>
<dbReference type="CDD" id="cd01098">
    <property type="entry name" value="PAN_AP_plant"/>
    <property type="match status" value="1"/>
</dbReference>
<dbReference type="Proteomes" id="UP000243459">
    <property type="component" value="Chromosome 1"/>
</dbReference>
<dbReference type="InterPro" id="IPR051343">
    <property type="entry name" value="G-type_lectin_kinases/EP1-like"/>
</dbReference>
<protein>
    <recommendedName>
        <fullName evidence="2">Bulb-type lectin domain-containing protein</fullName>
    </recommendedName>
</protein>
<keyword evidence="4" id="KW-1185">Reference proteome</keyword>
<dbReference type="InterPro" id="IPR036426">
    <property type="entry name" value="Bulb-type_lectin_dom_sf"/>
</dbReference>
<dbReference type="FunFam" id="2.90.10.30:FF:000001">
    <property type="entry name" value="Serine/threonine-protein kinase"/>
    <property type="match status" value="1"/>
</dbReference>
<evidence type="ECO:0000313" key="4">
    <source>
        <dbReference type="Proteomes" id="UP000243459"/>
    </source>
</evidence>
<dbReference type="AlphaFoldDB" id="A0A5P1FNM9"/>
<feature type="domain" description="Bulb-type lectin" evidence="2">
    <location>
        <begin position="32"/>
        <end position="79"/>
    </location>
</feature>
<dbReference type="Gramene" id="ONK79722">
    <property type="protein sequence ID" value="ONK79722"/>
    <property type="gene ID" value="A4U43_C01F9390"/>
</dbReference>
<dbReference type="Pfam" id="PF01453">
    <property type="entry name" value="B_lectin"/>
    <property type="match status" value="1"/>
</dbReference>
<name>A0A5P1FNM9_ASPOF</name>
<dbReference type="InterPro" id="IPR001480">
    <property type="entry name" value="Bulb-type_lectin_dom"/>
</dbReference>
<sequence length="354" mass="38873">MEATPSIISQRPCSLKMAGFPSKITQASNEIWNAGVNGATSAAMLDTGNFVLSSSKSGILWQTFHNPTDTILPGQTLNKGTSMYAKLTDDDYSPGRFKLKFQDDGNLALIPRAYPSAFEYDSYWFTQGSDSGSNKLVFNESTRSLYLSYPSGGVISVFSAPALGGGGAGGGYYLRATVDTDGVFRQYSFPKGSTNSDWTVTNQVAEDICTISFETFSGPCGFNSYCSNPDSQEKTHCLCPPNYSFINPNLKFKGCKPNFTPQPCEPNNKTQFHFATLNNVDWPLSDAEQYSPMTELQCINECLNDCFCLVAIYADDYNNGTCWKKKFPLSNGRMGSGVDRKAFVKYSVENPHKL</sequence>
<reference evidence="4" key="1">
    <citation type="journal article" date="2017" name="Nat. Commun.">
        <title>The asparagus genome sheds light on the origin and evolution of a young Y chromosome.</title>
        <authorList>
            <person name="Harkess A."/>
            <person name="Zhou J."/>
            <person name="Xu C."/>
            <person name="Bowers J.E."/>
            <person name="Van der Hulst R."/>
            <person name="Ayyampalayam S."/>
            <person name="Mercati F."/>
            <person name="Riccardi P."/>
            <person name="McKain M.R."/>
            <person name="Kakrana A."/>
            <person name="Tang H."/>
            <person name="Ray J."/>
            <person name="Groenendijk J."/>
            <person name="Arikit S."/>
            <person name="Mathioni S.M."/>
            <person name="Nakano M."/>
            <person name="Shan H."/>
            <person name="Telgmann-Rauber A."/>
            <person name="Kanno A."/>
            <person name="Yue Z."/>
            <person name="Chen H."/>
            <person name="Li W."/>
            <person name="Chen Y."/>
            <person name="Xu X."/>
            <person name="Zhang Y."/>
            <person name="Luo S."/>
            <person name="Chen H."/>
            <person name="Gao J."/>
            <person name="Mao Z."/>
            <person name="Pires J.C."/>
            <person name="Luo M."/>
            <person name="Kudrna D."/>
            <person name="Wing R.A."/>
            <person name="Meyers B.C."/>
            <person name="Yi K."/>
            <person name="Kong H."/>
            <person name="Lavrijsen P."/>
            <person name="Sunseri F."/>
            <person name="Falavigna A."/>
            <person name="Ye Y."/>
            <person name="Leebens-Mack J.H."/>
            <person name="Chen G."/>
        </authorList>
    </citation>
    <scope>NUCLEOTIDE SEQUENCE [LARGE SCALE GENOMIC DNA]</scope>
    <source>
        <strain evidence="4">cv. DH0086</strain>
    </source>
</reference>
<keyword evidence="1" id="KW-0732">Signal</keyword>
<dbReference type="SUPFAM" id="SSF51110">
    <property type="entry name" value="alpha-D-mannose-specific plant lectins"/>
    <property type="match status" value="1"/>
</dbReference>
<evidence type="ECO:0000256" key="1">
    <source>
        <dbReference type="ARBA" id="ARBA00022729"/>
    </source>
</evidence>